<dbReference type="InterPro" id="IPR051932">
    <property type="entry name" value="Bact_StressResp_Reg"/>
</dbReference>
<accession>A0ABS7TPP5</accession>
<keyword evidence="1" id="KW-0175">Coiled coil</keyword>
<comment type="caution">
    <text evidence="4">The sequence shown here is derived from an EMBL/GenBank/DDBJ whole genome shotgun (WGS) entry which is preliminary data.</text>
</comment>
<organism evidence="4 5">
    <name type="scientific">Nannocystis pusilla</name>
    <dbReference type="NCBI Taxonomy" id="889268"/>
    <lineage>
        <taxon>Bacteria</taxon>
        <taxon>Pseudomonadati</taxon>
        <taxon>Myxococcota</taxon>
        <taxon>Polyangia</taxon>
        <taxon>Nannocystales</taxon>
        <taxon>Nannocystaceae</taxon>
        <taxon>Nannocystis</taxon>
    </lineage>
</organism>
<protein>
    <submittedName>
        <fullName evidence="4">STAS domain-containing protein</fullName>
    </submittedName>
</protein>
<dbReference type="InterPro" id="IPR000700">
    <property type="entry name" value="PAS-assoc_C"/>
</dbReference>
<dbReference type="InterPro" id="IPR035965">
    <property type="entry name" value="PAS-like_dom_sf"/>
</dbReference>
<dbReference type="PROSITE" id="PS50113">
    <property type="entry name" value="PAC"/>
    <property type="match status" value="1"/>
</dbReference>
<reference evidence="4" key="1">
    <citation type="submission" date="2021-08" db="EMBL/GenBank/DDBJ databases">
        <authorList>
            <person name="Stevens D.C."/>
        </authorList>
    </citation>
    <scope>NUCLEOTIDE SEQUENCE</scope>
    <source>
        <strain evidence="4">DSM 53165</strain>
    </source>
</reference>
<feature type="domain" description="PAC" evidence="2">
    <location>
        <begin position="105"/>
        <end position="159"/>
    </location>
</feature>
<evidence type="ECO:0000259" key="3">
    <source>
        <dbReference type="PROSITE" id="PS50801"/>
    </source>
</evidence>
<dbReference type="NCBIfam" id="TIGR00229">
    <property type="entry name" value="sensory_box"/>
    <property type="match status" value="1"/>
</dbReference>
<proteinExistence type="predicted"/>
<dbReference type="Pfam" id="PF01740">
    <property type="entry name" value="STAS"/>
    <property type="match status" value="1"/>
</dbReference>
<dbReference type="PROSITE" id="PS50801">
    <property type="entry name" value="STAS"/>
    <property type="match status" value="1"/>
</dbReference>
<dbReference type="Proteomes" id="UP001139031">
    <property type="component" value="Unassembled WGS sequence"/>
</dbReference>
<dbReference type="InterPro" id="IPR013656">
    <property type="entry name" value="PAS_4"/>
</dbReference>
<dbReference type="SUPFAM" id="SSF55785">
    <property type="entry name" value="PYP-like sensor domain (PAS domain)"/>
    <property type="match status" value="1"/>
</dbReference>
<dbReference type="CDD" id="cd07041">
    <property type="entry name" value="STAS_RsbR_RsbS_like"/>
    <property type="match status" value="1"/>
</dbReference>
<dbReference type="Pfam" id="PF08448">
    <property type="entry name" value="PAS_4"/>
    <property type="match status" value="1"/>
</dbReference>
<evidence type="ECO:0000313" key="4">
    <source>
        <dbReference type="EMBL" id="MBZ5710180.1"/>
    </source>
</evidence>
<dbReference type="EMBL" id="JAIRAU010000012">
    <property type="protein sequence ID" value="MBZ5710180.1"/>
    <property type="molecule type" value="Genomic_DNA"/>
</dbReference>
<dbReference type="PANTHER" id="PTHR33745">
    <property type="entry name" value="RSBT ANTAGONIST PROTEIN RSBS-RELATED"/>
    <property type="match status" value="1"/>
</dbReference>
<keyword evidence="5" id="KW-1185">Reference proteome</keyword>
<name>A0ABS7TPP5_9BACT</name>
<dbReference type="InterPro" id="IPR036513">
    <property type="entry name" value="STAS_dom_sf"/>
</dbReference>
<feature type="coiled-coil region" evidence="1">
    <location>
        <begin position="1"/>
        <end position="35"/>
    </location>
</feature>
<evidence type="ECO:0000259" key="2">
    <source>
        <dbReference type="PROSITE" id="PS50113"/>
    </source>
</evidence>
<dbReference type="SUPFAM" id="SSF52091">
    <property type="entry name" value="SpoIIaa-like"/>
    <property type="match status" value="1"/>
</dbReference>
<dbReference type="InterPro" id="IPR002645">
    <property type="entry name" value="STAS_dom"/>
</dbReference>
<dbReference type="Gene3D" id="3.30.450.20">
    <property type="entry name" value="PAS domain"/>
    <property type="match status" value="1"/>
</dbReference>
<evidence type="ECO:0000256" key="1">
    <source>
        <dbReference type="SAM" id="Coils"/>
    </source>
</evidence>
<dbReference type="Gene3D" id="3.30.750.24">
    <property type="entry name" value="STAS domain"/>
    <property type="match status" value="1"/>
</dbReference>
<feature type="coiled-coil region" evidence="1">
    <location>
        <begin position="147"/>
        <end position="174"/>
    </location>
</feature>
<dbReference type="RefSeq" id="WP_224191952.1">
    <property type="nucleotide sequence ID" value="NZ_JAIRAU010000012.1"/>
</dbReference>
<feature type="domain" description="STAS" evidence="3">
    <location>
        <begin position="193"/>
        <end position="304"/>
    </location>
</feature>
<sequence length="316" mass="34620">MGAEDRSNEELVREVEALRRQVEELEVAARRYRAMVDNAALSVQVCDAKGRVVEVNKGFEKLWKLPLAAVHNHVILEDKQLEPSGSLQGVRHAYATGEATRLPVIRYDPRRTEGVSGGAPGWVASSIYPVRDAAGEILEAVVVHYEIGEIKRSEEELRLQNEALEEAVAARTAELSEHIRLLHEQQRSIRELSTPVIRLWDGILALPLIGTIDPARAAQIMENLLTAIVHHRASQVILDVTGVPVIDTDAASSLFETVGAAGLLGVHCILVGISPTMAKTLVDLNVDLARMTTAASLEDGLRRALTRRIGSPRRDD</sequence>
<dbReference type="InterPro" id="IPR000014">
    <property type="entry name" value="PAS"/>
</dbReference>
<gene>
    <name evidence="4" type="ORF">K7C98_13020</name>
</gene>
<evidence type="ECO:0000313" key="5">
    <source>
        <dbReference type="Proteomes" id="UP001139031"/>
    </source>
</evidence>